<feature type="domain" description="RING-type" evidence="16">
    <location>
        <begin position="1907"/>
        <end position="1946"/>
    </location>
</feature>
<feature type="region of interest" description="Disordered" evidence="14">
    <location>
        <begin position="313"/>
        <end position="338"/>
    </location>
</feature>
<dbReference type="InterPro" id="IPR001841">
    <property type="entry name" value="Znf_RING"/>
</dbReference>
<evidence type="ECO:0000256" key="4">
    <source>
        <dbReference type="ARBA" id="ARBA00022723"/>
    </source>
</evidence>
<evidence type="ECO:0000313" key="20">
    <source>
        <dbReference type="Proteomes" id="UP000694240"/>
    </source>
</evidence>
<dbReference type="SMART" id="SM00466">
    <property type="entry name" value="SRA"/>
    <property type="match status" value="1"/>
</dbReference>
<comment type="caution">
    <text evidence="19">The sequence shown here is derived from an EMBL/GenBank/DDBJ whole genome shotgun (WGS) entry which is preliminary data.</text>
</comment>
<dbReference type="EMBL" id="JAEFBK010000011">
    <property type="protein sequence ID" value="KAG7552424.1"/>
    <property type="molecule type" value="Genomic_DNA"/>
</dbReference>
<comment type="catalytic activity">
    <reaction evidence="1 13">
        <text>S-ubiquitinyl-[E2 ubiquitin-conjugating enzyme]-L-cysteine + [acceptor protein]-L-lysine = [E2 ubiquitin-conjugating enzyme]-L-cysteine + N(6)-ubiquitinyl-[acceptor protein]-L-lysine.</text>
        <dbReference type="EC" id="2.3.2.27"/>
    </reaction>
</comment>
<dbReference type="Pfam" id="PF14392">
    <property type="entry name" value="zf-CCHC_4"/>
    <property type="match status" value="1"/>
</dbReference>
<dbReference type="PROSITE" id="PS50878">
    <property type="entry name" value="RT_POL"/>
    <property type="match status" value="1"/>
</dbReference>
<dbReference type="GO" id="GO:0042393">
    <property type="term" value="F:histone binding"/>
    <property type="evidence" value="ECO:0007669"/>
    <property type="project" value="UniProtKB-UniRule"/>
</dbReference>
<dbReference type="InterPro" id="IPR018957">
    <property type="entry name" value="Znf_C3HC4_RING-type"/>
</dbReference>
<keyword evidence="15" id="KW-0472">Membrane</keyword>
<dbReference type="InterPro" id="IPR005135">
    <property type="entry name" value="Endo/exonuclease/phosphatase"/>
</dbReference>
<keyword evidence="20" id="KW-1185">Reference proteome</keyword>
<dbReference type="InterPro" id="IPR047498">
    <property type="entry name" value="RING-HC_ORTHRUS_rpt1"/>
</dbReference>
<dbReference type="CDD" id="cd23138">
    <property type="entry name" value="RING-HC_ORTHRUS_rpt1"/>
    <property type="match status" value="1"/>
</dbReference>
<dbReference type="Pfam" id="PF00078">
    <property type="entry name" value="RVT_1"/>
    <property type="match status" value="1"/>
</dbReference>
<dbReference type="InterPro" id="IPR026960">
    <property type="entry name" value="RVT-Znf"/>
</dbReference>
<keyword evidence="15" id="KW-0812">Transmembrane</keyword>
<name>A0A8T1Z180_9BRAS</name>
<comment type="domain">
    <text evidence="13">The RING fingers are required for ubiquitin ligase activity.</text>
</comment>
<dbReference type="Pfam" id="PF14111">
    <property type="entry name" value="DUF4283"/>
    <property type="match status" value="1"/>
</dbReference>
<dbReference type="CDD" id="cd06222">
    <property type="entry name" value="RNase_H_like"/>
    <property type="match status" value="1"/>
</dbReference>
<feature type="region of interest" description="Disordered" evidence="14">
    <location>
        <begin position="1836"/>
        <end position="1878"/>
    </location>
</feature>
<dbReference type="Pfam" id="PF00097">
    <property type="entry name" value="zf-C3HC4"/>
    <property type="match status" value="1"/>
</dbReference>
<evidence type="ECO:0000259" key="18">
    <source>
        <dbReference type="PROSITE" id="PS51015"/>
    </source>
</evidence>
<proteinExistence type="predicted"/>
<sequence>MAIKNAILLQLSFPLWAAVVFDFSGVVVWFQPTISAVISTLWFRPHRDALTTVAEIPSLYNCNSAIHFSHWQFLAISQVLYFPLRFYLILQKMADNLRRAVQDINLGADDVPITLSAATVAQAVAENRFILMGRPVMPRRQNLRSIVASMPRVWGQSGITHGRITPGNQFQFIFPSEESLETVMRRGPWSFNDRMLVLQRWTPLMNPPLLNYIPFWVQIRGIPYQFLSRDVIAEIGRALGDFMEVDYDAETAARVEFVRVQLNWNIDNPLRFQRNFQFQAGVNTLLRFRYERLRGFCEVCGMLTHDSGACLIQNGGGEPDDDDDNDGEMPEGRNQNQGVVIREIGDEEENGDANVIVPMVEAPNDEQDPAALDDIDPGHDAIAHYADNQNQGGIFGNESYQEYSAIIHPREEIMQQTINNQEAMVTERGKRKREDELIQSTYFEINKMVVRAKGEASSSGSPSNQWRGAKDDKIRDVCVELGYDRSISVPPVGLSGGVAVFWKNSLSFHVISQCSNLVDCKVEINGIAFYLSFVYGFPEPSNRHILWERLERLSTSRDEAWLIMGDFNEIKSNDEKRGGPRRLESSFTDFRRMITTCDFHDLKSVGDRFSWTGKRYSHNIWCCLDRAMANSKWLALFPSAHMEFLPFEGSDHRPLITSISDDIGRRRGSFRYDKRLVDRDGFRDRVIESWNAGGPSIPFNKRIQNCRRSMANWKRRNITNSAERIAYLKRRLDYALSNNGFTTMDIHQIRSELATAYHEEDLYWRLKSRSNWMRFGDRKTKYFYAVTKARVSKNRILAIEDDHGDIHRGDSDIGKVAQTFFQNLFTTTREEHINYQSVFLGFQGRVTEEVNKELTRPVSEEEIRSAVFAIGEDRAPGPDGLTGAFYQQFWSDIKDSVIEEVQNFFVNGTMQDTTNHTNICLIPKIGAPQNMSDFRPIALCNVRYKIISKILVGRLKQHLSSVISETQAAFIPGRNIMDNVIMAHEMLHSLLKRKRWANSYMAVKTDISKAYDRLEWSFLRDVMLYMGFDIKWIGWIMECVQSVSFSVLINGSPKGYIKPSRGIRQGDPLSPYLFILCSEVLSHLLTNATEVNRLKGMKISNSGPTINHLLFADDALFFCHAHPKSCSTIMTILKQYEQASGQAVNLNKSAITFGSRVKAHVKTRLRRILNIHNDGGGGKYLGLPEQIGRNKKEIFEYIVKQVQQKTQGWSKRFLSTAGKEILIKTVALALPVYTMNCFKLPIGICEDINTLLAKYWWSNSPDKRSMHWLSWKRMALPKKEGGLGFRDIESFNRAMLAKQAWRILQDPNSLLTRLLRGRYFPSSTILNAGTGQKPSFIWRSILEGRDLLKKGLRVLIGDGKQTNIWSDPWLPTQPSRPPRHRDGVLPPVSHVNQLMVTTPMSWNKDVIEDIFVEEDAALIQSLRLTTKTTLDLLGWSYTDSGMYTVKSGYWLDTHLPDQENEVEPPPGLLEFKKAIWRLKTAPKLKHFFWRIITKTLAIGEILKSRRIIQDSQCKRCCANEETLNHLFFNCPYAQAVWRGTPISHPSFSNHNLSFEEKFKVILQLHNDKRMDTITCQIPLWTLWRIWKSRNLLVYQRRSSIWLRDAQQAVTDAYEWSVVQEKSSKNNEESRTIRNQKWTKPEQGYLKCNYDCGFTQQGADGTAGWILRDDQGFYVSAAQGKGKPCYSVLEAELQALLMAMQHVWIHGYRKIIFEGDNNQVPKLINGEIKNFQVHNLIREIQAWKQRFEETAFTWTSRTCNKVADKLAKSFISRDVNFNLPLSISLESRKHLRSSQSLVEMARDNQLPCDGDDVKTLADESLTGRTCATPSHVTCVSPPPLDRSGDVDPLPVSGVESAGADESMTDADETKKRKRLLSGEADEEKSDGEIVILDDGVDVFAAICEDLNCSLCNQLPDRPVTTQCGHNFCLKCFEKWIDRGNETCAKCRSPIPDIMAGNPRVNSSLVPVIRHLKVAKGAGAGTANFFSFTSNQDGPENAFRTKRAKTGRANAARGRINVTVPFDHFGPIPAENDPVRNQGVLVGESWKDRVECRQWGAHFAHVSCIAGQSDYGAQSVAISGGYKDDVDHGEWFLFTGRGRRNFNNEDQEFEELNEALRVSCEMGYPVRVVRSYKEKHSAYAPEQGVRYDGVYRIEKCWRNARFQDSCKVCRYLFVRCDNEPAPWNSDENGDRPRPLPDIPELETATDLFERKESPSWDFDEGEGRWRWMKPPPANHEQRKRMRIAMTCLLLFVMIIFVGSSSILYRV</sequence>
<dbReference type="GO" id="GO:0016567">
    <property type="term" value="P:protein ubiquitination"/>
    <property type="evidence" value="ECO:0007669"/>
    <property type="project" value="UniProtKB-UniRule"/>
</dbReference>
<dbReference type="InterPro" id="IPR025558">
    <property type="entry name" value="DUF4283"/>
</dbReference>
<comment type="function">
    <text evidence="13">Multi domain E3 ubiquitin ligase that also plays a role in DNA methylation and histone modifications.</text>
</comment>
<evidence type="ECO:0000256" key="8">
    <source>
        <dbReference type="ARBA" id="ARBA00022853"/>
    </source>
</evidence>
<dbReference type="GO" id="GO:0044027">
    <property type="term" value="P:negative regulation of gene expression via chromosomal CpG island methylation"/>
    <property type="evidence" value="ECO:0007669"/>
    <property type="project" value="TreeGrafter"/>
</dbReference>
<dbReference type="FunFam" id="2.30.280.10:FF:000002">
    <property type="entry name" value="E3 ubiquitin-protein ligase ORTHRUS 2"/>
    <property type="match status" value="1"/>
</dbReference>
<keyword evidence="6 13" id="KW-0833">Ubl conjugation pathway</keyword>
<dbReference type="InterPro" id="IPR002156">
    <property type="entry name" value="RNaseH_domain"/>
</dbReference>
<dbReference type="InterPro" id="IPR025836">
    <property type="entry name" value="Zn_knuckle_CX2CX4HX4C"/>
</dbReference>
<comment type="subcellular location">
    <subcellularLocation>
        <location evidence="12 13">Nucleus</location>
    </subcellularLocation>
</comment>
<dbReference type="GO" id="GO:0003677">
    <property type="term" value="F:DNA binding"/>
    <property type="evidence" value="ECO:0007669"/>
    <property type="project" value="UniProtKB-KW"/>
</dbReference>
<dbReference type="Pfam" id="PF03372">
    <property type="entry name" value="Exo_endo_phos"/>
    <property type="match status" value="1"/>
</dbReference>
<dbReference type="Proteomes" id="UP000694240">
    <property type="component" value="Chromosome 11"/>
</dbReference>
<dbReference type="GO" id="GO:0008270">
    <property type="term" value="F:zinc ion binding"/>
    <property type="evidence" value="ECO:0007669"/>
    <property type="project" value="UniProtKB-KW"/>
</dbReference>
<accession>A0A8T1Z180</accession>
<evidence type="ECO:0000256" key="15">
    <source>
        <dbReference type="SAM" id="Phobius"/>
    </source>
</evidence>
<evidence type="ECO:0000256" key="5">
    <source>
        <dbReference type="ARBA" id="ARBA00022771"/>
    </source>
</evidence>
<dbReference type="CDD" id="cd01650">
    <property type="entry name" value="RT_nLTR_like"/>
    <property type="match status" value="1"/>
</dbReference>
<feature type="domain" description="Reverse transcriptase" evidence="17">
    <location>
        <begin position="903"/>
        <end position="1185"/>
    </location>
</feature>
<evidence type="ECO:0000256" key="2">
    <source>
        <dbReference type="ARBA" id="ARBA00004906"/>
    </source>
</evidence>
<dbReference type="SMART" id="SM00184">
    <property type="entry name" value="RING"/>
    <property type="match status" value="1"/>
</dbReference>
<evidence type="ECO:0000256" key="7">
    <source>
        <dbReference type="ARBA" id="ARBA00022833"/>
    </source>
</evidence>
<keyword evidence="9 13" id="KW-0238">DNA-binding</keyword>
<evidence type="ECO:0000259" key="17">
    <source>
        <dbReference type="PROSITE" id="PS50878"/>
    </source>
</evidence>
<evidence type="ECO:0000256" key="10">
    <source>
        <dbReference type="ARBA" id="ARBA00023242"/>
    </source>
</evidence>
<dbReference type="GO" id="GO:0005634">
    <property type="term" value="C:nucleus"/>
    <property type="evidence" value="ECO:0007669"/>
    <property type="project" value="UniProtKB-SubCell"/>
</dbReference>
<comment type="domain">
    <text evidence="13">The YDG domain mediates the interaction with histone H3.</text>
</comment>
<keyword evidence="3 13" id="KW-0808">Transferase</keyword>
<feature type="transmembrane region" description="Helical" evidence="15">
    <location>
        <begin position="2241"/>
        <end position="2262"/>
    </location>
</feature>
<keyword evidence="7 13" id="KW-0862">Zinc</keyword>
<evidence type="ECO:0000256" key="14">
    <source>
        <dbReference type="SAM" id="MobiDB-lite"/>
    </source>
</evidence>
<feature type="compositionally biased region" description="Acidic residues" evidence="14">
    <location>
        <begin position="318"/>
        <end position="329"/>
    </location>
</feature>
<dbReference type="InterPro" id="IPR000477">
    <property type="entry name" value="RT_dom"/>
</dbReference>
<keyword evidence="15" id="KW-1133">Transmembrane helix</keyword>
<dbReference type="InterPro" id="IPR045134">
    <property type="entry name" value="UHRF1/2-like"/>
</dbReference>
<gene>
    <name evidence="19" type="ORF">ISN45_Aa06g030250</name>
</gene>
<evidence type="ECO:0000256" key="9">
    <source>
        <dbReference type="ARBA" id="ARBA00023125"/>
    </source>
</evidence>
<keyword evidence="5 11" id="KW-0863">Zinc-finger</keyword>
<evidence type="ECO:0000256" key="13">
    <source>
        <dbReference type="RuleBase" id="RU369101"/>
    </source>
</evidence>
<dbReference type="Pfam" id="PF13456">
    <property type="entry name" value="RVT_3"/>
    <property type="match status" value="1"/>
</dbReference>
<evidence type="ECO:0000256" key="12">
    <source>
        <dbReference type="PROSITE-ProRule" id="PRU00358"/>
    </source>
</evidence>
<dbReference type="Pfam" id="PF02182">
    <property type="entry name" value="SAD_SRA"/>
    <property type="match status" value="1"/>
</dbReference>
<protein>
    <recommendedName>
        <fullName evidence="13">E3 ubiquitin-protein ligase ORTHRUS</fullName>
        <ecNumber evidence="13">2.3.2.27</ecNumber>
    </recommendedName>
    <alternativeName>
        <fullName evidence="13">Protein VARIANT IN METHYLATION</fullName>
    </alternativeName>
    <alternativeName>
        <fullName evidence="13">RING-type E3 ubiquitin transferase ORTHRUS</fullName>
    </alternativeName>
</protein>
<comment type="pathway">
    <text evidence="2 13">Protein modification; protein ubiquitination.</text>
</comment>
<keyword evidence="8" id="KW-0156">Chromatin regulator</keyword>
<dbReference type="Pfam" id="PF13966">
    <property type="entry name" value="zf-RVT"/>
    <property type="match status" value="1"/>
</dbReference>
<dbReference type="GO" id="GO:0004523">
    <property type="term" value="F:RNA-DNA hybrid ribonuclease activity"/>
    <property type="evidence" value="ECO:0007669"/>
    <property type="project" value="InterPro"/>
</dbReference>
<keyword evidence="4 13" id="KW-0479">Metal-binding</keyword>
<evidence type="ECO:0000256" key="6">
    <source>
        <dbReference type="ARBA" id="ARBA00022786"/>
    </source>
</evidence>
<evidence type="ECO:0000256" key="11">
    <source>
        <dbReference type="PROSITE-ProRule" id="PRU00175"/>
    </source>
</evidence>
<evidence type="ECO:0000313" key="19">
    <source>
        <dbReference type="EMBL" id="KAG7552424.1"/>
    </source>
</evidence>
<evidence type="ECO:0000256" key="3">
    <source>
        <dbReference type="ARBA" id="ARBA00022679"/>
    </source>
</evidence>
<dbReference type="EC" id="2.3.2.27" evidence="13"/>
<organism evidence="19 20">
    <name type="scientific">Arabidopsis thaliana x Arabidopsis arenosa</name>
    <dbReference type="NCBI Taxonomy" id="1240361"/>
    <lineage>
        <taxon>Eukaryota</taxon>
        <taxon>Viridiplantae</taxon>
        <taxon>Streptophyta</taxon>
        <taxon>Embryophyta</taxon>
        <taxon>Tracheophyta</taxon>
        <taxon>Spermatophyta</taxon>
        <taxon>Magnoliopsida</taxon>
        <taxon>eudicotyledons</taxon>
        <taxon>Gunneridae</taxon>
        <taxon>Pentapetalae</taxon>
        <taxon>rosids</taxon>
        <taxon>malvids</taxon>
        <taxon>Brassicales</taxon>
        <taxon>Brassicaceae</taxon>
        <taxon>Camelineae</taxon>
        <taxon>Arabidopsis</taxon>
    </lineage>
</organism>
<dbReference type="InterPro" id="IPR044730">
    <property type="entry name" value="RNase_H-like_dom_plant"/>
</dbReference>
<dbReference type="GO" id="GO:0061630">
    <property type="term" value="F:ubiquitin protein ligase activity"/>
    <property type="evidence" value="ECO:0007669"/>
    <property type="project" value="UniProtKB-UniRule"/>
</dbReference>
<evidence type="ECO:0000256" key="1">
    <source>
        <dbReference type="ARBA" id="ARBA00000900"/>
    </source>
</evidence>
<reference evidence="19 20" key="1">
    <citation type="submission" date="2020-12" db="EMBL/GenBank/DDBJ databases">
        <title>Concerted genomic and epigenomic changes stabilize Arabidopsis allopolyploids.</title>
        <authorList>
            <person name="Chen Z."/>
        </authorList>
    </citation>
    <scope>NUCLEOTIDE SEQUENCE [LARGE SCALE GENOMIC DNA]</scope>
    <source>
        <strain evidence="19">Allo738</strain>
        <tissue evidence="19">Leaf</tissue>
    </source>
</reference>
<dbReference type="PROSITE" id="PS51015">
    <property type="entry name" value="YDG"/>
    <property type="match status" value="1"/>
</dbReference>
<dbReference type="PROSITE" id="PS50089">
    <property type="entry name" value="ZF_RING_2"/>
    <property type="match status" value="1"/>
</dbReference>
<keyword evidence="10 12" id="KW-0539">Nucleus</keyword>
<dbReference type="PANTHER" id="PTHR14140">
    <property type="entry name" value="E3 UBIQUITIN-PROTEIN LIGASE UHRF-RELATED"/>
    <property type="match status" value="1"/>
</dbReference>
<feature type="domain" description="YDG" evidence="18">
    <location>
        <begin position="2033"/>
        <end position="2173"/>
    </location>
</feature>
<evidence type="ECO:0000259" key="16">
    <source>
        <dbReference type="PROSITE" id="PS50089"/>
    </source>
</evidence>
<dbReference type="InterPro" id="IPR003105">
    <property type="entry name" value="SRA_YDG"/>
</dbReference>
<dbReference type="PANTHER" id="PTHR14140:SF46">
    <property type="entry name" value="E3 UBIQUITIN-PROTEIN LIGASE ORTHRUS 1-RELATED"/>
    <property type="match status" value="1"/>
</dbReference>